<reference evidence="7 8" key="1">
    <citation type="submission" date="2021-01" db="EMBL/GenBank/DDBJ databases">
        <title>Cercospora kikuchii MAFF 305040 whole genome shotgun sequence.</title>
        <authorList>
            <person name="Kashiwa T."/>
            <person name="Suzuki T."/>
        </authorList>
    </citation>
    <scope>NUCLEOTIDE SEQUENCE [LARGE SCALE GENOMIC DNA]</scope>
    <source>
        <strain evidence="7 8">MAFF 305040</strain>
    </source>
</reference>
<proteinExistence type="predicted"/>
<comment type="subcellular location">
    <subcellularLocation>
        <location evidence="1">Membrane</location>
        <topology evidence="1">Multi-pass membrane protein</topology>
    </subcellularLocation>
</comment>
<name>A0A9P3FCU1_9PEZI</name>
<dbReference type="InterPro" id="IPR002523">
    <property type="entry name" value="MgTranspt_CorA/ZnTranspt_ZntB"/>
</dbReference>
<evidence type="ECO:0000256" key="6">
    <source>
        <dbReference type="SAM" id="Phobius"/>
    </source>
</evidence>
<keyword evidence="2 6" id="KW-0812">Transmembrane</keyword>
<dbReference type="AlphaFoldDB" id="A0A9P3FCU1"/>
<comment type="caution">
    <text evidence="7">The sequence shown here is derived from an EMBL/GenBank/DDBJ whole genome shotgun (WGS) entry which is preliminary data.</text>
</comment>
<dbReference type="EMBL" id="BOLY01000002">
    <property type="protein sequence ID" value="GIZ39092.1"/>
    <property type="molecule type" value="Genomic_DNA"/>
</dbReference>
<sequence>MADMEMEATAGPSYSEDVPETDTGVQSAVPGPAASEHAVPEPESQAEESQVTDKNAENEAARSTVMDSLRRFDTYILQNDHALADLMPILFADRHEDGIFGCISNSNELRALARPIIELRMRKEREYLRRLRKECVKQYGHVWESKISPPGSINDRYEKWLEAGDSSASAPLDWGVHRDDWSLIEHPSNEDPRACVNRSSPDSIYATELSPLADCGALVLSNPSLQLMCESGNHLHISPATFIRHFCPELYIGMEGATSKCAKDIKTRAFYLSGRVVALPESVTNLVFHAKEERIINSKFVTEAAQVHLSAILIRDSFVLMMLSILERGSSSTMPAKAAVLPCNSNTEPLHLISDFFVEKWRCQKLFALWSGLPPHLNSNTKYLIDVFLWQWAVWLYEIEIKNVSRNLQGIDYESVTLSPHEALNRVKFGRARVAQLRKNLASTKEVVYSFVLWEAYRNERKNVSSMQQASKDTNLAPRQLAASSIEDEYQWLDKQAADLMPKLNENLQVVIATLNVEQSQVALKDAEVSRRNGERSTQLTLLAAIYLPLTLATGIFGMNIKDVNGDEVRYWWPIILAIVLMIPSAVVIAYIFWRSRQDRRRERERLDKGEKEA</sequence>
<organism evidence="7 8">
    <name type="scientific">Cercospora kikuchii</name>
    <dbReference type="NCBI Taxonomy" id="84275"/>
    <lineage>
        <taxon>Eukaryota</taxon>
        <taxon>Fungi</taxon>
        <taxon>Dikarya</taxon>
        <taxon>Ascomycota</taxon>
        <taxon>Pezizomycotina</taxon>
        <taxon>Dothideomycetes</taxon>
        <taxon>Dothideomycetidae</taxon>
        <taxon>Mycosphaerellales</taxon>
        <taxon>Mycosphaerellaceae</taxon>
        <taxon>Cercospora</taxon>
    </lineage>
</organism>
<gene>
    <name evidence="7" type="ORF">CKM354_000248300</name>
</gene>
<feature type="region of interest" description="Disordered" evidence="5">
    <location>
        <begin position="1"/>
        <end position="62"/>
    </location>
</feature>
<feature type="transmembrane region" description="Helical" evidence="6">
    <location>
        <begin position="540"/>
        <end position="559"/>
    </location>
</feature>
<dbReference type="InterPro" id="IPR045863">
    <property type="entry name" value="CorA_TM1_TM2"/>
</dbReference>
<dbReference type="GO" id="GO:0046873">
    <property type="term" value="F:metal ion transmembrane transporter activity"/>
    <property type="evidence" value="ECO:0007669"/>
    <property type="project" value="InterPro"/>
</dbReference>
<dbReference type="SUPFAM" id="SSF144083">
    <property type="entry name" value="Magnesium transport protein CorA, transmembrane region"/>
    <property type="match status" value="1"/>
</dbReference>
<keyword evidence="4 6" id="KW-0472">Membrane</keyword>
<evidence type="ECO:0000256" key="1">
    <source>
        <dbReference type="ARBA" id="ARBA00004141"/>
    </source>
</evidence>
<dbReference type="GeneID" id="68288058"/>
<protein>
    <submittedName>
        <fullName evidence="7">Uncharacterized protein</fullName>
    </submittedName>
</protein>
<dbReference type="Gene3D" id="1.20.58.340">
    <property type="entry name" value="Magnesium transport protein CorA, transmembrane region"/>
    <property type="match status" value="1"/>
</dbReference>
<keyword evidence="8" id="KW-1185">Reference proteome</keyword>
<dbReference type="Proteomes" id="UP000825890">
    <property type="component" value="Unassembled WGS sequence"/>
</dbReference>
<evidence type="ECO:0000256" key="3">
    <source>
        <dbReference type="ARBA" id="ARBA00022989"/>
    </source>
</evidence>
<dbReference type="RefSeq" id="XP_044653579.1">
    <property type="nucleotide sequence ID" value="XM_044797644.1"/>
</dbReference>
<accession>A0A9P3FCU1</accession>
<evidence type="ECO:0000313" key="7">
    <source>
        <dbReference type="EMBL" id="GIZ39092.1"/>
    </source>
</evidence>
<keyword evidence="3 6" id="KW-1133">Transmembrane helix</keyword>
<evidence type="ECO:0000256" key="2">
    <source>
        <dbReference type="ARBA" id="ARBA00022692"/>
    </source>
</evidence>
<dbReference type="OrthoDB" id="3231000at2759"/>
<feature type="transmembrane region" description="Helical" evidence="6">
    <location>
        <begin position="571"/>
        <end position="594"/>
    </location>
</feature>
<dbReference type="GO" id="GO:0016020">
    <property type="term" value="C:membrane"/>
    <property type="evidence" value="ECO:0007669"/>
    <property type="project" value="UniProtKB-SubCell"/>
</dbReference>
<dbReference type="Pfam" id="PF01544">
    <property type="entry name" value="CorA"/>
    <property type="match status" value="1"/>
</dbReference>
<evidence type="ECO:0000256" key="4">
    <source>
        <dbReference type="ARBA" id="ARBA00023136"/>
    </source>
</evidence>
<evidence type="ECO:0000256" key="5">
    <source>
        <dbReference type="SAM" id="MobiDB-lite"/>
    </source>
</evidence>
<evidence type="ECO:0000313" key="8">
    <source>
        <dbReference type="Proteomes" id="UP000825890"/>
    </source>
</evidence>